<dbReference type="Pfam" id="PF00512">
    <property type="entry name" value="HisKA"/>
    <property type="match status" value="1"/>
</dbReference>
<evidence type="ECO:0000256" key="8">
    <source>
        <dbReference type="ARBA" id="ARBA00022989"/>
    </source>
</evidence>
<evidence type="ECO:0000256" key="11">
    <source>
        <dbReference type="SAM" id="Phobius"/>
    </source>
</evidence>
<dbReference type="PANTHER" id="PTHR45436:SF5">
    <property type="entry name" value="SENSOR HISTIDINE KINASE TRCS"/>
    <property type="match status" value="1"/>
</dbReference>
<evidence type="ECO:0000259" key="12">
    <source>
        <dbReference type="PROSITE" id="PS50109"/>
    </source>
</evidence>
<feature type="domain" description="HAMP" evidence="13">
    <location>
        <begin position="149"/>
        <end position="201"/>
    </location>
</feature>
<dbReference type="CDD" id="cd06225">
    <property type="entry name" value="HAMP"/>
    <property type="match status" value="1"/>
</dbReference>
<keyword evidence="8 11" id="KW-1133">Transmembrane helix</keyword>
<dbReference type="InterPro" id="IPR005467">
    <property type="entry name" value="His_kinase_dom"/>
</dbReference>
<dbReference type="Proteomes" id="UP001316184">
    <property type="component" value="Chromosome"/>
</dbReference>
<dbReference type="SMART" id="SM00388">
    <property type="entry name" value="HisKA"/>
    <property type="match status" value="1"/>
</dbReference>
<dbReference type="CDD" id="cd00082">
    <property type="entry name" value="HisKA"/>
    <property type="match status" value="1"/>
</dbReference>
<reference evidence="14 15" key="1">
    <citation type="submission" date="2022-08" db="EMBL/GenBank/DDBJ databases">
        <title>novel species in genus Aeromicrobium.</title>
        <authorList>
            <person name="Ye L."/>
        </authorList>
    </citation>
    <scope>NUCLEOTIDE SEQUENCE [LARGE SCALE GENOMIC DNA]</scope>
    <source>
        <strain evidence="15">zg-Y1379</strain>
    </source>
</reference>
<evidence type="ECO:0000256" key="3">
    <source>
        <dbReference type="ARBA" id="ARBA00012438"/>
    </source>
</evidence>
<dbReference type="InterPro" id="IPR036890">
    <property type="entry name" value="HATPase_C_sf"/>
</dbReference>
<evidence type="ECO:0000256" key="1">
    <source>
        <dbReference type="ARBA" id="ARBA00000085"/>
    </source>
</evidence>
<dbReference type="InterPro" id="IPR003661">
    <property type="entry name" value="HisK_dim/P_dom"/>
</dbReference>
<dbReference type="PANTHER" id="PTHR45436">
    <property type="entry name" value="SENSOR HISTIDINE KINASE YKOH"/>
    <property type="match status" value="1"/>
</dbReference>
<sequence>MRERLVVTLVAMTVAMIVAFGAVLAYSTADLVRDQDHEAVAQAADLAAVAISGQVEEGATRSFLDGLTHPGQTITYVAADGTTTSTRTTPRHDNDVSATRPVQDGGGRVILTQDASVSSDRISDQMLPLVVLGLTLAALAGIIGWLMAARFARPFRRLAADATRIGEGHFDTPVHRSYIREAAELGAALRTAATQLEALVQRERELAVVASHELRTPLTALRLSLEDMTLWPEIPPAVADELHHSLAEVDRLGEVVTTLLEGDGGRLGEKTDLDLNDVAADAADRWSARARTEGRPLVLVASRPAVVRTVRAPVERIVDVLIENALAHGTGTVTVEIVTEGGQFRLRVSDEGVRGIEPGIVHASPDGSGSGLTEAATRAESLGGFIGVVDVPTTTVALVLAPARSAESGIDAQAGADVR</sequence>
<dbReference type="RefSeq" id="WP_232403438.1">
    <property type="nucleotide sequence ID" value="NZ_CP102173.1"/>
</dbReference>
<dbReference type="Gene3D" id="1.10.287.130">
    <property type="match status" value="1"/>
</dbReference>
<protein>
    <recommendedName>
        <fullName evidence="3">histidine kinase</fullName>
        <ecNumber evidence="3">2.7.13.3</ecNumber>
    </recommendedName>
</protein>
<feature type="domain" description="Histidine kinase" evidence="12">
    <location>
        <begin position="209"/>
        <end position="404"/>
    </location>
</feature>
<dbReference type="InterPro" id="IPR036097">
    <property type="entry name" value="HisK_dim/P_sf"/>
</dbReference>
<dbReference type="SUPFAM" id="SSF47384">
    <property type="entry name" value="Homodimeric domain of signal transducing histidine kinase"/>
    <property type="match status" value="1"/>
</dbReference>
<proteinExistence type="predicted"/>
<keyword evidence="11" id="KW-0472">Membrane</keyword>
<evidence type="ECO:0000313" key="14">
    <source>
        <dbReference type="EMBL" id="UUP14148.1"/>
    </source>
</evidence>
<evidence type="ECO:0000256" key="10">
    <source>
        <dbReference type="SAM" id="MobiDB-lite"/>
    </source>
</evidence>
<dbReference type="SMART" id="SM00304">
    <property type="entry name" value="HAMP"/>
    <property type="match status" value="1"/>
</dbReference>
<dbReference type="InterPro" id="IPR003594">
    <property type="entry name" value="HATPase_dom"/>
</dbReference>
<dbReference type="Pfam" id="PF00672">
    <property type="entry name" value="HAMP"/>
    <property type="match status" value="1"/>
</dbReference>
<dbReference type="PROSITE" id="PS50885">
    <property type="entry name" value="HAMP"/>
    <property type="match status" value="1"/>
</dbReference>
<evidence type="ECO:0000256" key="9">
    <source>
        <dbReference type="ARBA" id="ARBA00023012"/>
    </source>
</evidence>
<evidence type="ECO:0000256" key="7">
    <source>
        <dbReference type="ARBA" id="ARBA00022777"/>
    </source>
</evidence>
<dbReference type="Gene3D" id="3.30.565.10">
    <property type="entry name" value="Histidine kinase-like ATPase, C-terminal domain"/>
    <property type="match status" value="1"/>
</dbReference>
<evidence type="ECO:0000313" key="15">
    <source>
        <dbReference type="Proteomes" id="UP001316184"/>
    </source>
</evidence>
<name>A0ABY5MAQ1_9ACTN</name>
<keyword evidence="6 11" id="KW-0812">Transmembrane</keyword>
<keyword evidence="4" id="KW-0597">Phosphoprotein</keyword>
<feature type="region of interest" description="Disordered" evidence="10">
    <location>
        <begin position="83"/>
        <end position="103"/>
    </location>
</feature>
<gene>
    <name evidence="14" type="ORF">NQV15_02215</name>
</gene>
<keyword evidence="5" id="KW-0808">Transferase</keyword>
<evidence type="ECO:0000256" key="2">
    <source>
        <dbReference type="ARBA" id="ARBA00004236"/>
    </source>
</evidence>
<dbReference type="GO" id="GO:0016301">
    <property type="term" value="F:kinase activity"/>
    <property type="evidence" value="ECO:0007669"/>
    <property type="project" value="UniProtKB-KW"/>
</dbReference>
<dbReference type="SUPFAM" id="SSF55874">
    <property type="entry name" value="ATPase domain of HSP90 chaperone/DNA topoisomerase II/histidine kinase"/>
    <property type="match status" value="1"/>
</dbReference>
<keyword evidence="7 14" id="KW-0418">Kinase</keyword>
<feature type="transmembrane region" description="Helical" evidence="11">
    <location>
        <begin position="126"/>
        <end position="148"/>
    </location>
</feature>
<dbReference type="Pfam" id="PF02518">
    <property type="entry name" value="HATPase_c"/>
    <property type="match status" value="1"/>
</dbReference>
<comment type="catalytic activity">
    <reaction evidence="1">
        <text>ATP + protein L-histidine = ADP + protein N-phospho-L-histidine.</text>
        <dbReference type="EC" id="2.7.13.3"/>
    </reaction>
</comment>
<dbReference type="EC" id="2.7.13.3" evidence="3"/>
<comment type="subcellular location">
    <subcellularLocation>
        <location evidence="2">Cell membrane</location>
    </subcellularLocation>
</comment>
<dbReference type="EMBL" id="CP102173">
    <property type="protein sequence ID" value="UUP14148.1"/>
    <property type="molecule type" value="Genomic_DNA"/>
</dbReference>
<organism evidence="14 15">
    <name type="scientific">Aeromicrobium wangtongii</name>
    <dbReference type="NCBI Taxonomy" id="2969247"/>
    <lineage>
        <taxon>Bacteria</taxon>
        <taxon>Bacillati</taxon>
        <taxon>Actinomycetota</taxon>
        <taxon>Actinomycetes</taxon>
        <taxon>Propionibacteriales</taxon>
        <taxon>Nocardioidaceae</taxon>
        <taxon>Aeromicrobium</taxon>
    </lineage>
</organism>
<evidence type="ECO:0000256" key="4">
    <source>
        <dbReference type="ARBA" id="ARBA00022553"/>
    </source>
</evidence>
<keyword evidence="9" id="KW-0902">Two-component regulatory system</keyword>
<evidence type="ECO:0000259" key="13">
    <source>
        <dbReference type="PROSITE" id="PS50885"/>
    </source>
</evidence>
<evidence type="ECO:0000256" key="6">
    <source>
        <dbReference type="ARBA" id="ARBA00022692"/>
    </source>
</evidence>
<dbReference type="InterPro" id="IPR003660">
    <property type="entry name" value="HAMP_dom"/>
</dbReference>
<dbReference type="PROSITE" id="PS50109">
    <property type="entry name" value="HIS_KIN"/>
    <property type="match status" value="1"/>
</dbReference>
<dbReference type="InterPro" id="IPR050428">
    <property type="entry name" value="TCS_sensor_his_kinase"/>
</dbReference>
<evidence type="ECO:0000256" key="5">
    <source>
        <dbReference type="ARBA" id="ARBA00022679"/>
    </source>
</evidence>
<keyword evidence="15" id="KW-1185">Reference proteome</keyword>
<accession>A0ABY5MAQ1</accession>
<dbReference type="Gene3D" id="6.10.340.10">
    <property type="match status" value="1"/>
</dbReference>